<gene>
    <name evidence="1" type="ORF">KQP761_LOCUS36051</name>
</gene>
<evidence type="ECO:0000313" key="2">
    <source>
        <dbReference type="Proteomes" id="UP000663834"/>
    </source>
</evidence>
<dbReference type="Proteomes" id="UP000663834">
    <property type="component" value="Unassembled WGS sequence"/>
</dbReference>
<accession>A0A816GXT1</accession>
<protein>
    <submittedName>
        <fullName evidence="1">Uncharacterized protein</fullName>
    </submittedName>
</protein>
<sequence>MVKQASLDLMEVLPNFDLTTEESRYDAGILFSPTTDPSIGTSWSCSSNHDDLKEHESEQQYETMGTTDHDLLQTYRMDLGTIPGNEAKKFNLDEIRSTHTELMNLVEIFLTQIGIKFQTLKKDNFSCTSEWGTEPYGSFLITCTRTMIRGLCALFGKAFCQDAVGVCSSYTVDGDLPHTCFLITTHDGSKINFDDALKITNIICSIFPKLSSQRDETGRYMEFHDYCNECPSITNGVNKRLHKIMHDPIFTRVLTLLDYRLDDSICSLPYPMLDRFCLQILPKIHHKVEELNLESSSMARILLATNYPNLHRLSLYGLDIERAKYLFSDEKNLIVRFKNQITSLFIDFTKSNERHNGPIIRLIFALICDMFTNLQCLNFYPSSSLCQQLSFFRSPPTVFPSTLLELHVNLQDFIDCLYLLDGRSNQLHILYVDILFITSYINISKSFVYDGLIVPLLHRMVNLEKLDLQLNCERETFVNGDDLKTNIINHLLRLNTFTFNIRSTSYCDNQTGVPSNEDIQQTFKDFKYNQVISCVDCFPKSLYSQCHIYSYPYKSTYYLKITNNFSGGLFQYVNIVSLFDERPFEYEYFLQIA</sequence>
<name>A0A816GXT1_9BILA</name>
<evidence type="ECO:0000313" key="1">
    <source>
        <dbReference type="EMBL" id="CAF1678836.1"/>
    </source>
</evidence>
<comment type="caution">
    <text evidence="1">The sequence shown here is derived from an EMBL/GenBank/DDBJ whole genome shotgun (WGS) entry which is preliminary data.</text>
</comment>
<dbReference type="EMBL" id="CAJNOW010020365">
    <property type="protein sequence ID" value="CAF1678836.1"/>
    <property type="molecule type" value="Genomic_DNA"/>
</dbReference>
<dbReference type="AlphaFoldDB" id="A0A816GXT1"/>
<reference evidence="1" key="1">
    <citation type="submission" date="2021-02" db="EMBL/GenBank/DDBJ databases">
        <authorList>
            <person name="Nowell W R."/>
        </authorList>
    </citation>
    <scope>NUCLEOTIDE SEQUENCE</scope>
</reference>
<dbReference type="OrthoDB" id="10420472at2759"/>
<proteinExistence type="predicted"/>
<organism evidence="1 2">
    <name type="scientific">Rotaria magnacalcarata</name>
    <dbReference type="NCBI Taxonomy" id="392030"/>
    <lineage>
        <taxon>Eukaryota</taxon>
        <taxon>Metazoa</taxon>
        <taxon>Spiralia</taxon>
        <taxon>Gnathifera</taxon>
        <taxon>Rotifera</taxon>
        <taxon>Eurotatoria</taxon>
        <taxon>Bdelloidea</taxon>
        <taxon>Philodinida</taxon>
        <taxon>Philodinidae</taxon>
        <taxon>Rotaria</taxon>
    </lineage>
</organism>